<dbReference type="Gene3D" id="1.20.1260.20">
    <property type="entry name" value="PPE superfamily"/>
    <property type="match status" value="1"/>
</dbReference>
<evidence type="ECO:0000259" key="2">
    <source>
        <dbReference type="Pfam" id="PF18625"/>
    </source>
</evidence>
<name>A0A3S4BI89_9MYCO</name>
<evidence type="ECO:0000313" key="4">
    <source>
        <dbReference type="EMBL" id="VDM91261.1"/>
    </source>
</evidence>
<feature type="compositionally biased region" description="Acidic residues" evidence="1">
    <location>
        <begin position="83"/>
        <end position="98"/>
    </location>
</feature>
<feature type="domain" description="ESX-1 secretion-associated protein EspB PE" evidence="2">
    <location>
        <begin position="12"/>
        <end position="87"/>
    </location>
</feature>
<dbReference type="OrthoDB" id="4753912at2"/>
<dbReference type="KEGG" id="mbai:MB901379_04880"/>
<evidence type="ECO:0000256" key="1">
    <source>
        <dbReference type="SAM" id="MobiDB-lite"/>
    </source>
</evidence>
<dbReference type="InterPro" id="IPR041275">
    <property type="entry name" value="EspB_PE"/>
</dbReference>
<dbReference type="Pfam" id="PF21856">
    <property type="entry name" value="EspB_PPE"/>
    <property type="match status" value="1"/>
</dbReference>
<feature type="region of interest" description="Disordered" evidence="1">
    <location>
        <begin position="81"/>
        <end position="119"/>
    </location>
</feature>
<dbReference type="EMBL" id="LR130759">
    <property type="protein sequence ID" value="VDM91261.1"/>
    <property type="molecule type" value="Genomic_DNA"/>
</dbReference>
<feature type="compositionally biased region" description="Polar residues" evidence="1">
    <location>
        <begin position="1"/>
        <end position="14"/>
    </location>
</feature>
<feature type="domain" description="ESX-1 secretion-associated protein EspB PPE" evidence="3">
    <location>
        <begin position="130"/>
        <end position="280"/>
    </location>
</feature>
<gene>
    <name evidence="4" type="primary">espB_3</name>
    <name evidence="4" type="ORF">MB901379_04880</name>
</gene>
<dbReference type="SUPFAM" id="SSF140459">
    <property type="entry name" value="PE/PPE dimer-like"/>
    <property type="match status" value="1"/>
</dbReference>
<evidence type="ECO:0000313" key="5">
    <source>
        <dbReference type="Proteomes" id="UP000269998"/>
    </source>
</evidence>
<feature type="compositionally biased region" description="Gly residues" evidence="1">
    <location>
        <begin position="397"/>
        <end position="421"/>
    </location>
</feature>
<dbReference type="Proteomes" id="UP000269998">
    <property type="component" value="Chromosome"/>
</dbReference>
<organism evidence="4 5">
    <name type="scientific">Mycobacterium basiliense</name>
    <dbReference type="NCBI Taxonomy" id="2094119"/>
    <lineage>
        <taxon>Bacteria</taxon>
        <taxon>Bacillati</taxon>
        <taxon>Actinomycetota</taxon>
        <taxon>Actinomycetes</taxon>
        <taxon>Mycobacteriales</taxon>
        <taxon>Mycobacteriaceae</taxon>
        <taxon>Mycobacterium</taxon>
    </lineage>
</organism>
<reference evidence="5" key="1">
    <citation type="submission" date="2018-02" db="EMBL/GenBank/DDBJ databases">
        <authorList>
            <person name="Seth-Smith MB H."/>
            <person name="Seth-Smith H."/>
        </authorList>
    </citation>
    <scope>NUCLEOTIDE SEQUENCE [LARGE SCALE GENOMIC DNA]</scope>
</reference>
<evidence type="ECO:0000259" key="3">
    <source>
        <dbReference type="Pfam" id="PF21856"/>
    </source>
</evidence>
<dbReference type="Pfam" id="PF18625">
    <property type="entry name" value="EspB_PE"/>
    <property type="match status" value="1"/>
</dbReference>
<keyword evidence="5" id="KW-1185">Reference proteome</keyword>
<dbReference type="InterPro" id="IPR038332">
    <property type="entry name" value="PPE_sf"/>
</dbReference>
<accession>A0A3S4BI89</accession>
<feature type="region of interest" description="Disordered" evidence="1">
    <location>
        <begin position="397"/>
        <end position="461"/>
    </location>
</feature>
<dbReference type="AlphaFoldDB" id="A0A3S4BI89"/>
<sequence>MSQPQTVTVDQQEILNRANEVETPMADPPTDVPVTPCELTAAQNAAQQLAVSADNIRLYLRAGARERERLATSLRNAAKAYGEVEEESEAALDSDGGSDVEAQSAGGAGAGETEGLQDTSKVATAGESDFTDLKTAATKLEAGDQGTSFAHFAEGWTSFNLALQGDIKRFRIFENWEGDAATACEASMDQQKDWVLHMAKLSAALAKQAQFVAQLHVWARRSHPTLADITKLEELAKDPDYQQQAIKLYAEYQETSEKVLSEYNTKADLEPVNPPKPPPAIKIDPPPPAQPQGLIPSFLMPPSDGSGTPATGMTPPMMPPTGGAGGGIPADAGAELTSATREAAANMPKEPGIKPMSLGGGGGGGLGGAGMGEAPLAGGGGESVRPAAAGDIAGAGAGRAAGGTGMAGGGMGMPMGAGAQGQGSSKSKGAQQDEEALYTEDREWTEAVIGNRRRQDSKETK</sequence>
<protein>
    <submittedName>
        <fullName evidence="4">ESX-1 secretion-associated protein EspB</fullName>
    </submittedName>
</protein>
<dbReference type="RefSeq" id="WP_158018809.1">
    <property type="nucleotide sequence ID" value="NZ_CBCSKE010000086.1"/>
</dbReference>
<proteinExistence type="predicted"/>
<feature type="region of interest" description="Disordered" evidence="1">
    <location>
        <begin position="1"/>
        <end position="35"/>
    </location>
</feature>
<dbReference type="InterPro" id="IPR054056">
    <property type="entry name" value="EspB_PPE"/>
</dbReference>